<name>A0A4V3US44_9GAMM</name>
<dbReference type="PANTHER" id="PTHR37841">
    <property type="entry name" value="GLR2918 PROTEIN"/>
    <property type="match status" value="1"/>
</dbReference>
<evidence type="ECO:0000313" key="2">
    <source>
        <dbReference type="Proteomes" id="UP000295341"/>
    </source>
</evidence>
<organism evidence="1 2">
    <name type="scientific">Panacagrimonas perspica</name>
    <dbReference type="NCBI Taxonomy" id="381431"/>
    <lineage>
        <taxon>Bacteria</taxon>
        <taxon>Pseudomonadati</taxon>
        <taxon>Pseudomonadota</taxon>
        <taxon>Gammaproteobacteria</taxon>
        <taxon>Nevskiales</taxon>
        <taxon>Nevskiaceae</taxon>
        <taxon>Panacagrimonas</taxon>
    </lineage>
</organism>
<keyword evidence="2" id="KW-1185">Reference proteome</keyword>
<dbReference type="PANTHER" id="PTHR37841:SF1">
    <property type="entry name" value="DUF3298 DOMAIN-CONTAINING PROTEIN"/>
    <property type="match status" value="1"/>
</dbReference>
<evidence type="ECO:0000313" key="1">
    <source>
        <dbReference type="EMBL" id="TDU32356.1"/>
    </source>
</evidence>
<protein>
    <submittedName>
        <fullName evidence="1">WG repeat protein</fullName>
    </submittedName>
</protein>
<reference evidence="1 2" key="1">
    <citation type="submission" date="2019-03" db="EMBL/GenBank/DDBJ databases">
        <title>Genomic Encyclopedia of Type Strains, Phase IV (KMG-IV): sequencing the most valuable type-strain genomes for metagenomic binning, comparative biology and taxonomic classification.</title>
        <authorList>
            <person name="Goeker M."/>
        </authorList>
    </citation>
    <scope>NUCLEOTIDE SEQUENCE [LARGE SCALE GENOMIC DNA]</scope>
    <source>
        <strain evidence="1 2">DSM 26377</strain>
    </source>
</reference>
<dbReference type="Pfam" id="PF14903">
    <property type="entry name" value="WG_beta_rep"/>
    <property type="match status" value="3"/>
</dbReference>
<dbReference type="RefSeq" id="WP_133880862.1">
    <property type="nucleotide sequence ID" value="NZ_MWIN01000001.1"/>
</dbReference>
<dbReference type="InterPro" id="IPR032774">
    <property type="entry name" value="WG_beta_rep"/>
</dbReference>
<proteinExistence type="predicted"/>
<accession>A0A4V3US44</accession>
<dbReference type="Proteomes" id="UP000295341">
    <property type="component" value="Unassembled WGS sequence"/>
</dbReference>
<dbReference type="AlphaFoldDB" id="A0A4V3US44"/>
<dbReference type="OrthoDB" id="343240at2"/>
<dbReference type="EMBL" id="SOBT01000008">
    <property type="protein sequence ID" value="TDU32356.1"/>
    <property type="molecule type" value="Genomic_DNA"/>
</dbReference>
<gene>
    <name evidence="1" type="ORF">DFR24_1750</name>
</gene>
<sequence length="396" mass="43034">MKNSSMSRTLGFALLVCVLVATLLPTAAVLAEQEATPSLGSRVLIPKPEPKRDVPLTAGGAPILASLPACDAVPFEDPATELTGYRDARGKLVVPPRFAVGMEFGSLGVAGVVLGDRFGYIDCKGRFFETLSVDNGPDAFHEGLVRIRDKGRVGYANLAGQVVISPRFEDADGFCRGVARVGEQCRTRSDGEHRITECRGTRYIDTRGRFVPEPSEPSDPDNCDVVESTEVVGALPTCDWESFEDDEALMGYRNAKGKVVVKPRFTSAGDFDEEGLAPVFENYSASYIDCSGKTFPVMWNDGADAFSEGLVRYEGNTYDIGYRNRRGAIVIPAKYTYASPFCNGVARVGKSCTVERSSEDSREITHAECSDWQLIDTQGKRVKGKVGAGEEWECGW</sequence>
<comment type="caution">
    <text evidence="1">The sequence shown here is derived from an EMBL/GenBank/DDBJ whole genome shotgun (WGS) entry which is preliminary data.</text>
</comment>